<proteinExistence type="inferred from homology"/>
<evidence type="ECO:0000256" key="2">
    <source>
        <dbReference type="ARBA" id="ARBA00023015"/>
    </source>
</evidence>
<evidence type="ECO:0000259" key="5">
    <source>
        <dbReference type="PROSITE" id="PS50931"/>
    </source>
</evidence>
<dbReference type="PRINTS" id="PR00039">
    <property type="entry name" value="HTHLYSR"/>
</dbReference>
<dbReference type="FunFam" id="1.10.10.10:FF:000001">
    <property type="entry name" value="LysR family transcriptional regulator"/>
    <property type="match status" value="1"/>
</dbReference>
<dbReference type="Proteomes" id="UP000254848">
    <property type="component" value="Unassembled WGS sequence"/>
</dbReference>
<dbReference type="EMBL" id="QRAP01000005">
    <property type="protein sequence ID" value="RDK90852.1"/>
    <property type="molecule type" value="Genomic_DNA"/>
</dbReference>
<dbReference type="GO" id="GO:0032993">
    <property type="term" value="C:protein-DNA complex"/>
    <property type="evidence" value="ECO:0007669"/>
    <property type="project" value="TreeGrafter"/>
</dbReference>
<keyword evidence="4" id="KW-0804">Transcription</keyword>
<evidence type="ECO:0000313" key="6">
    <source>
        <dbReference type="EMBL" id="RDK90852.1"/>
    </source>
</evidence>
<dbReference type="PROSITE" id="PS50931">
    <property type="entry name" value="HTH_LYSR"/>
    <property type="match status" value="1"/>
</dbReference>
<protein>
    <submittedName>
        <fullName evidence="6">DNA-binding transcriptional LysR family regulator</fullName>
    </submittedName>
</protein>
<dbReference type="SUPFAM" id="SSF46785">
    <property type="entry name" value="Winged helix' DNA-binding domain"/>
    <property type="match status" value="1"/>
</dbReference>
<keyword evidence="2" id="KW-0805">Transcription regulation</keyword>
<dbReference type="Gene3D" id="3.40.190.10">
    <property type="entry name" value="Periplasmic binding protein-like II"/>
    <property type="match status" value="2"/>
</dbReference>
<feature type="domain" description="HTH lysR-type" evidence="5">
    <location>
        <begin position="19"/>
        <end position="76"/>
    </location>
</feature>
<dbReference type="GO" id="GO:0003700">
    <property type="term" value="F:DNA-binding transcription factor activity"/>
    <property type="evidence" value="ECO:0007669"/>
    <property type="project" value="InterPro"/>
</dbReference>
<organism evidence="6 7">
    <name type="scientific">Enterobacillus tribolii</name>
    <dbReference type="NCBI Taxonomy" id="1487935"/>
    <lineage>
        <taxon>Bacteria</taxon>
        <taxon>Pseudomonadati</taxon>
        <taxon>Pseudomonadota</taxon>
        <taxon>Gammaproteobacteria</taxon>
        <taxon>Enterobacterales</taxon>
        <taxon>Hafniaceae</taxon>
        <taxon>Enterobacillus</taxon>
    </lineage>
</organism>
<evidence type="ECO:0000256" key="3">
    <source>
        <dbReference type="ARBA" id="ARBA00023125"/>
    </source>
</evidence>
<dbReference type="PANTHER" id="PTHR30346:SF17">
    <property type="entry name" value="LYSR FAMILY TRANSCRIPTIONAL REGULATOR"/>
    <property type="match status" value="1"/>
</dbReference>
<dbReference type="InterPro" id="IPR036388">
    <property type="entry name" value="WH-like_DNA-bd_sf"/>
</dbReference>
<dbReference type="InterPro" id="IPR000847">
    <property type="entry name" value="LysR_HTH_N"/>
</dbReference>
<dbReference type="Pfam" id="PF03466">
    <property type="entry name" value="LysR_substrate"/>
    <property type="match status" value="1"/>
</dbReference>
<evidence type="ECO:0000256" key="4">
    <source>
        <dbReference type="ARBA" id="ARBA00023163"/>
    </source>
</evidence>
<sequence>MQQRKKMNEALNLISGNLPTVKQLRCFLAVAQELNFRKAADRLRMTQPPLTRQILSLEEMLCVPLFSRNTREVHLTEAGRMLVVRAEHILRELGALKPALSNEQETVRIGFTRTLDFDHIPALSGPLKTLNVNEDAGTPYLSSAQLLQCLSKNSLDLVLTGEQGAEIQDDIVFDWVCREPLRVAMPVAHPASLKEKVSLTDIAGLPLFWFPRSANPAYYDKCERYFSTLPVTLRRIKEPEDSLTMLSRIARGKGVALLPQSVCTFHQEGLCYRALSDDAAGHLNIDVYVAIRRDERRKPVLAAREAIVRNPARTGNASANRMPDA</sequence>
<dbReference type="CDD" id="cd08414">
    <property type="entry name" value="PBP2_LTTR_aromatics_like"/>
    <property type="match status" value="1"/>
</dbReference>
<dbReference type="PANTHER" id="PTHR30346">
    <property type="entry name" value="TRANSCRIPTIONAL DUAL REGULATOR HCAR-RELATED"/>
    <property type="match status" value="1"/>
</dbReference>
<dbReference type="Pfam" id="PF00126">
    <property type="entry name" value="HTH_1"/>
    <property type="match status" value="1"/>
</dbReference>
<gene>
    <name evidence="6" type="ORF">C8D90_105133</name>
</gene>
<dbReference type="Gene3D" id="1.10.10.10">
    <property type="entry name" value="Winged helix-like DNA-binding domain superfamily/Winged helix DNA-binding domain"/>
    <property type="match status" value="1"/>
</dbReference>
<evidence type="ECO:0000313" key="7">
    <source>
        <dbReference type="Proteomes" id="UP000254848"/>
    </source>
</evidence>
<dbReference type="AlphaFoldDB" id="A0A370QQ04"/>
<accession>A0A370QQ04</accession>
<comment type="caution">
    <text evidence="6">The sequence shown here is derived from an EMBL/GenBank/DDBJ whole genome shotgun (WGS) entry which is preliminary data.</text>
</comment>
<dbReference type="InterPro" id="IPR005119">
    <property type="entry name" value="LysR_subst-bd"/>
</dbReference>
<dbReference type="SUPFAM" id="SSF53850">
    <property type="entry name" value="Periplasmic binding protein-like II"/>
    <property type="match status" value="1"/>
</dbReference>
<evidence type="ECO:0000256" key="1">
    <source>
        <dbReference type="ARBA" id="ARBA00009437"/>
    </source>
</evidence>
<reference evidence="6 7" key="1">
    <citation type="submission" date="2018-07" db="EMBL/GenBank/DDBJ databases">
        <title>Genomic Encyclopedia of Type Strains, Phase IV (KMG-IV): sequencing the most valuable type-strain genomes for metagenomic binning, comparative biology and taxonomic classification.</title>
        <authorList>
            <person name="Goeker M."/>
        </authorList>
    </citation>
    <scope>NUCLEOTIDE SEQUENCE [LARGE SCALE GENOMIC DNA]</scope>
    <source>
        <strain evidence="6 7">DSM 103736</strain>
    </source>
</reference>
<keyword evidence="3 6" id="KW-0238">DNA-binding</keyword>
<keyword evidence="7" id="KW-1185">Reference proteome</keyword>
<dbReference type="GO" id="GO:0003677">
    <property type="term" value="F:DNA binding"/>
    <property type="evidence" value="ECO:0007669"/>
    <property type="project" value="UniProtKB-KW"/>
</dbReference>
<comment type="similarity">
    <text evidence="1">Belongs to the LysR transcriptional regulatory family.</text>
</comment>
<dbReference type="InterPro" id="IPR036390">
    <property type="entry name" value="WH_DNA-bd_sf"/>
</dbReference>
<name>A0A370QQ04_9GAMM</name>